<feature type="domain" description="Helix-hairpin-helix DNA-binding motif class 1" evidence="3">
    <location>
        <begin position="310"/>
        <end position="329"/>
    </location>
</feature>
<dbReference type="Pfam" id="PF12836">
    <property type="entry name" value="HHH_3"/>
    <property type="match status" value="1"/>
</dbReference>
<dbReference type="RefSeq" id="WP_344250210.1">
    <property type="nucleotide sequence ID" value="NZ_BAAAPM010000009.1"/>
</dbReference>
<dbReference type="PANTHER" id="PTHR21180">
    <property type="entry name" value="ENDONUCLEASE/EXONUCLEASE/PHOSPHATASE FAMILY DOMAIN-CONTAINING PROTEIN 1"/>
    <property type="match status" value="1"/>
</dbReference>
<dbReference type="SUPFAM" id="SSF47781">
    <property type="entry name" value="RuvA domain 2-like"/>
    <property type="match status" value="1"/>
</dbReference>
<feature type="region of interest" description="Disordered" evidence="1">
    <location>
        <begin position="1"/>
        <end position="33"/>
    </location>
</feature>
<dbReference type="InterPro" id="IPR019554">
    <property type="entry name" value="Soluble_ligand-bd"/>
</dbReference>
<dbReference type="Pfam" id="PF10531">
    <property type="entry name" value="SLBB"/>
    <property type="match status" value="1"/>
</dbReference>
<feature type="compositionally biased region" description="Low complexity" evidence="1">
    <location>
        <begin position="166"/>
        <end position="192"/>
    </location>
</feature>
<dbReference type="PANTHER" id="PTHR21180:SF32">
    <property type="entry name" value="ENDONUCLEASE_EXONUCLEASE_PHOSPHATASE FAMILY DOMAIN-CONTAINING PROTEIN 1"/>
    <property type="match status" value="1"/>
</dbReference>
<evidence type="ECO:0000256" key="1">
    <source>
        <dbReference type="SAM" id="MobiDB-lite"/>
    </source>
</evidence>
<keyword evidence="2" id="KW-0472">Membrane</keyword>
<keyword evidence="2" id="KW-1133">Transmembrane helix</keyword>
<accession>A0ABN2JV73</accession>
<evidence type="ECO:0000313" key="4">
    <source>
        <dbReference type="EMBL" id="GAA1738136.1"/>
    </source>
</evidence>
<feature type="compositionally biased region" description="Low complexity" evidence="1">
    <location>
        <begin position="280"/>
        <end position="289"/>
    </location>
</feature>
<comment type="caution">
    <text evidence="4">The sequence shown here is derived from an EMBL/GenBank/DDBJ whole genome shotgun (WGS) entry which is preliminary data.</text>
</comment>
<keyword evidence="5" id="KW-1185">Reference proteome</keyword>
<dbReference type="Gene3D" id="1.10.150.320">
    <property type="entry name" value="Photosystem II 12 kDa extrinsic protein"/>
    <property type="match status" value="1"/>
</dbReference>
<reference evidence="4 5" key="1">
    <citation type="journal article" date="2019" name="Int. J. Syst. Evol. Microbiol.">
        <title>The Global Catalogue of Microorganisms (GCM) 10K type strain sequencing project: providing services to taxonomists for standard genome sequencing and annotation.</title>
        <authorList>
            <consortium name="The Broad Institute Genomics Platform"/>
            <consortium name="The Broad Institute Genome Sequencing Center for Infectious Disease"/>
            <person name="Wu L."/>
            <person name="Ma J."/>
        </authorList>
    </citation>
    <scope>NUCLEOTIDE SEQUENCE [LARGE SCALE GENOMIC DNA]</scope>
    <source>
        <strain evidence="4 5">JCM 15589</strain>
    </source>
</reference>
<evidence type="ECO:0000313" key="5">
    <source>
        <dbReference type="Proteomes" id="UP001501138"/>
    </source>
</evidence>
<dbReference type="InterPro" id="IPR003583">
    <property type="entry name" value="Hlx-hairpin-Hlx_DNA-bd_motif"/>
</dbReference>
<organism evidence="4 5">
    <name type="scientific">Isoptericola hypogeus</name>
    <dbReference type="NCBI Taxonomy" id="300179"/>
    <lineage>
        <taxon>Bacteria</taxon>
        <taxon>Bacillati</taxon>
        <taxon>Actinomycetota</taxon>
        <taxon>Actinomycetes</taxon>
        <taxon>Micrococcales</taxon>
        <taxon>Promicromonosporaceae</taxon>
        <taxon>Isoptericola</taxon>
    </lineage>
</organism>
<feature type="region of interest" description="Disordered" evidence="1">
    <location>
        <begin position="267"/>
        <end position="291"/>
    </location>
</feature>
<dbReference type="Proteomes" id="UP001501138">
    <property type="component" value="Unassembled WGS sequence"/>
</dbReference>
<protein>
    <recommendedName>
        <fullName evidence="3">Helix-hairpin-helix DNA-binding motif class 1 domain-containing protein</fullName>
    </recommendedName>
</protein>
<feature type="region of interest" description="Disordered" evidence="1">
    <location>
        <begin position="164"/>
        <end position="205"/>
    </location>
</feature>
<feature type="transmembrane region" description="Helical" evidence="2">
    <location>
        <begin position="129"/>
        <end position="149"/>
    </location>
</feature>
<dbReference type="EMBL" id="BAAAPM010000009">
    <property type="protein sequence ID" value="GAA1738136.1"/>
    <property type="molecule type" value="Genomic_DNA"/>
</dbReference>
<dbReference type="InterPro" id="IPR051675">
    <property type="entry name" value="Endo/Exo/Phosphatase_dom_1"/>
</dbReference>
<evidence type="ECO:0000256" key="2">
    <source>
        <dbReference type="SAM" id="Phobius"/>
    </source>
</evidence>
<keyword evidence="2" id="KW-0812">Transmembrane</keyword>
<dbReference type="InterPro" id="IPR010994">
    <property type="entry name" value="RuvA_2-like"/>
</dbReference>
<evidence type="ECO:0000259" key="3">
    <source>
        <dbReference type="SMART" id="SM00278"/>
    </source>
</evidence>
<gene>
    <name evidence="4" type="ORF">GCM10009809_36550</name>
</gene>
<name>A0ABN2JV73_9MICO</name>
<proteinExistence type="predicted"/>
<feature type="domain" description="Helix-hairpin-helix DNA-binding motif class 1" evidence="3">
    <location>
        <begin position="340"/>
        <end position="359"/>
    </location>
</feature>
<feature type="compositionally biased region" description="Acidic residues" evidence="1">
    <location>
        <begin position="22"/>
        <end position="31"/>
    </location>
</feature>
<dbReference type="SMART" id="SM00278">
    <property type="entry name" value="HhH1"/>
    <property type="match status" value="2"/>
</dbReference>
<feature type="region of interest" description="Disordered" evidence="1">
    <location>
        <begin position="52"/>
        <end position="78"/>
    </location>
</feature>
<dbReference type="Gene3D" id="3.10.560.10">
    <property type="entry name" value="Outer membrane lipoprotein wza domain like"/>
    <property type="match status" value="1"/>
</dbReference>
<sequence>MTSNVSPFPAPDGAAGGPPGDLADDPDDGPAADDLAAAASRFRAWHATAAGPALDDVAPDGPGVATDGVVGARDPDGTDDLAGRLRARREAGRTARHVAAAYSAAHGHPLAADDGADGRRRWSLRLRTAIVAAAAVLLVAVGASVVALLRPDDVITLAGTDAGSDVGAVGSPGPSAAGAPVDAAASGSSVAEAEGDDPEAGSAVAASPGQAVVHVVGEVREPGLVTVPADARVADAVEAAGGPTRQADTAALNLARAVVDGEQIVVPEPGEAVPGGGASSSGDADADGVGASGTAGAAGGVLDLNTAQAPDLDALPGIGPVLAERIVAWRDDNGSFTSVDELEEVSGIGPSVLEQVRDLVRV</sequence>